<dbReference type="EMBL" id="MN604015">
    <property type="protein sequence ID" value="QIQ08524.1"/>
    <property type="molecule type" value="Genomic_DNA"/>
</dbReference>
<evidence type="ECO:0000256" key="1">
    <source>
        <dbReference type="SAM" id="Phobius"/>
    </source>
</evidence>
<reference evidence="2" key="1">
    <citation type="journal article" date="2020" name="MBio">
        <title>A New Family of DNA Viruses Causing Disease in Crustaceans from Diverse Aquatic Biomes.</title>
        <authorList>
            <person name="Subramaniam K."/>
            <person name="Behringer D.C."/>
            <person name="Bojko J."/>
            <person name="Yutin N."/>
            <person name="Clark A.S."/>
            <person name="Bateman K.S."/>
            <person name="van Aerle R."/>
            <person name="Bass D."/>
            <person name="Kerr R.C."/>
            <person name="Koonin E.V."/>
            <person name="Stentiford G.D."/>
            <person name="Waltzek T.B."/>
        </authorList>
    </citation>
    <scope>NUCLEOTIDE SEQUENCE</scope>
</reference>
<organism evidence="2">
    <name type="scientific">Carcinus maenas virus 1</name>
    <dbReference type="NCBI Taxonomy" id="2704945"/>
    <lineage>
        <taxon>Viruses</taxon>
    </lineage>
</organism>
<name>A0A6G9HDJ0_9VIRU</name>
<protein>
    <submittedName>
        <fullName evidence="2">Lipid membrane protein of large eukaryotic DNA virus</fullName>
    </submittedName>
</protein>
<gene>
    <name evidence="2" type="primary">ORF16</name>
</gene>
<feature type="transmembrane region" description="Helical" evidence="1">
    <location>
        <begin position="198"/>
        <end position="219"/>
    </location>
</feature>
<keyword evidence="1" id="KW-0472">Membrane</keyword>
<sequence length="224" mass="23968">MGGANSKTISERVLLSSSKNVSEMITSCSSEATASQLVQIANVKGDVSIDNLSFRQKQILNVDCLLTNENVRTMIDSVRETMISEVNNDSVMSGIANSNATVQNGLYSSTTDETVDTVKSSIAAVVTNTQELNVANIGGNVTLGDISFEQRTDMVTQALLDASGLSSVLKEMEREESSTSKNKESTVIGETLQGISNVVSSMFMVWIVLGIGLVVFLMYKTGML</sequence>
<evidence type="ECO:0000313" key="2">
    <source>
        <dbReference type="EMBL" id="QIQ08524.1"/>
    </source>
</evidence>
<accession>A0A6G9HDJ0</accession>
<keyword evidence="1" id="KW-1133">Transmembrane helix</keyword>
<proteinExistence type="predicted"/>
<keyword evidence="1" id="KW-0812">Transmembrane</keyword>